<keyword evidence="2" id="KW-0614">Plasmid</keyword>
<feature type="compositionally biased region" description="Polar residues" evidence="1">
    <location>
        <begin position="1"/>
        <end position="19"/>
    </location>
</feature>
<dbReference type="EMBL" id="CP008949">
    <property type="protein sequence ID" value="AII10900.1"/>
    <property type="molecule type" value="Genomic_DNA"/>
</dbReference>
<accession>A0A076EY81</accession>
<evidence type="ECO:0000256" key="1">
    <source>
        <dbReference type="SAM" id="MobiDB-lite"/>
    </source>
</evidence>
<evidence type="ECO:0000313" key="2">
    <source>
        <dbReference type="EMBL" id="AII10900.1"/>
    </source>
</evidence>
<reference evidence="2 3" key="1">
    <citation type="submission" date="2014-07" db="EMBL/GenBank/DDBJ databases">
        <title>Genome Sequence of Rhodococcus opacus Strain R7, a Biodegrader of Mono- and Polycyclic Aromatic Hydrocarbons.</title>
        <authorList>
            <person name="Di Gennaro P."/>
            <person name="Zampolli J."/>
            <person name="Presti I."/>
            <person name="Cappelletti M."/>
            <person name="D'Ursi P."/>
            <person name="Orro A."/>
            <person name="Mezzelani A."/>
            <person name="Milanesi L."/>
        </authorList>
    </citation>
    <scope>NUCLEOTIDE SEQUENCE [LARGE SCALE GENOMIC DNA]</scope>
    <source>
        <strain evidence="2 3">R7</strain>
        <plasmid evidence="2">pPDG2</plasmid>
    </source>
</reference>
<evidence type="ECO:0000313" key="3">
    <source>
        <dbReference type="Proteomes" id="UP000028488"/>
    </source>
</evidence>
<sequence>MRSSGQHSIQDVIQRTSGTDRLAGAAPIFQERSEVSPTVASAILIDRLSHLCQRRKDQVVDAEHRNRAAADGSGNVGVSACVNSAAKGGGRASVHDV</sequence>
<proteinExistence type="predicted"/>
<protein>
    <submittedName>
        <fullName evidence="2">Uncharacterized protein</fullName>
    </submittedName>
</protein>
<dbReference type="AlphaFoldDB" id="A0A076EY81"/>
<geneLocation type="plasmid" evidence="2 3">
    <name>pPDG2</name>
</geneLocation>
<organism evidence="2 3">
    <name type="scientific">Rhodococcus opacus</name>
    <name type="common">Nocardia opaca</name>
    <dbReference type="NCBI Taxonomy" id="37919"/>
    <lineage>
        <taxon>Bacteria</taxon>
        <taxon>Bacillati</taxon>
        <taxon>Actinomycetota</taxon>
        <taxon>Actinomycetes</taxon>
        <taxon>Mycobacteriales</taxon>
        <taxon>Nocardiaceae</taxon>
        <taxon>Rhodococcus</taxon>
    </lineage>
</organism>
<dbReference type="Proteomes" id="UP000028488">
    <property type="component" value="Plasmid pPDG2"/>
</dbReference>
<name>A0A076EY81_RHOOP</name>
<gene>
    <name evidence="2" type="ORF">EP51_42930</name>
</gene>
<feature type="region of interest" description="Disordered" evidence="1">
    <location>
        <begin position="1"/>
        <end position="20"/>
    </location>
</feature>